<proteinExistence type="inferred from homology"/>
<dbReference type="SUPFAM" id="SSF55961">
    <property type="entry name" value="Bet v1-like"/>
    <property type="match status" value="1"/>
</dbReference>
<dbReference type="EMBL" id="WIND01000005">
    <property type="protein sequence ID" value="MSU89760.1"/>
    <property type="molecule type" value="Genomic_DNA"/>
</dbReference>
<reference evidence="3 4" key="1">
    <citation type="submission" date="2019-10" db="EMBL/GenBank/DDBJ databases">
        <title>Cognatihalovulum marinum gen. nov. sp. nov., a new member of the family Rhodobacteraceae isolated from deep seawater of the Northwest Indian Ocean.</title>
        <authorList>
            <person name="Ruan C."/>
            <person name="Wang J."/>
            <person name="Zheng X."/>
            <person name="Song L."/>
            <person name="Zhu Y."/>
            <person name="Huang Y."/>
            <person name="Lu Z."/>
            <person name="Du W."/>
            <person name="Huang L."/>
            <person name="Dai X."/>
        </authorList>
    </citation>
    <scope>NUCLEOTIDE SEQUENCE [LARGE SCALE GENOMIC DNA]</scope>
    <source>
        <strain evidence="3 4">2CG4</strain>
    </source>
</reference>
<accession>A0A6L5Z0Z0</accession>
<comment type="similarity">
    <text evidence="1">Belongs to the AHA1 family.</text>
</comment>
<dbReference type="Pfam" id="PF08327">
    <property type="entry name" value="AHSA1"/>
    <property type="match status" value="1"/>
</dbReference>
<dbReference type="RefSeq" id="WP_154446247.1">
    <property type="nucleotide sequence ID" value="NZ_WIND01000005.1"/>
</dbReference>
<feature type="domain" description="Activator of Hsp90 ATPase homologue 1/2-like C-terminal" evidence="2">
    <location>
        <begin position="12"/>
        <end position="141"/>
    </location>
</feature>
<dbReference type="InterPro" id="IPR013538">
    <property type="entry name" value="ASHA1/2-like_C"/>
</dbReference>
<evidence type="ECO:0000313" key="4">
    <source>
        <dbReference type="Proteomes" id="UP000474957"/>
    </source>
</evidence>
<dbReference type="InterPro" id="IPR023393">
    <property type="entry name" value="START-like_dom_sf"/>
</dbReference>
<dbReference type="Proteomes" id="UP000474957">
    <property type="component" value="Unassembled WGS sequence"/>
</dbReference>
<gene>
    <name evidence="3" type="ORF">GE300_09035</name>
</gene>
<keyword evidence="4" id="KW-1185">Reference proteome</keyword>
<evidence type="ECO:0000313" key="3">
    <source>
        <dbReference type="EMBL" id="MSU89760.1"/>
    </source>
</evidence>
<name>A0A6L5Z0Z0_9RHOB</name>
<protein>
    <submittedName>
        <fullName evidence="3">SRPBCC domain-containing protein</fullName>
    </submittedName>
</protein>
<sequence length="147" mass="16302">MSDLTLTRFFRADRTRVFDHLTRTKLLLEWWGPEGLTVPVHALDFSRPGPWFSEMHAPDGAVYKVSGQVEHVDPPASVAFTWGWHDDAGQRGPESHVRFELHARDGGTELVLTHSGLADDAVAARHTEGWTSSLGKLERRLAAPPAA</sequence>
<evidence type="ECO:0000256" key="1">
    <source>
        <dbReference type="ARBA" id="ARBA00006817"/>
    </source>
</evidence>
<dbReference type="AlphaFoldDB" id="A0A6L5Z0Z0"/>
<dbReference type="Gene3D" id="3.30.530.20">
    <property type="match status" value="1"/>
</dbReference>
<organism evidence="3 4">
    <name type="scientific">Halovulum marinum</name>
    <dbReference type="NCBI Taxonomy" id="2662447"/>
    <lineage>
        <taxon>Bacteria</taxon>
        <taxon>Pseudomonadati</taxon>
        <taxon>Pseudomonadota</taxon>
        <taxon>Alphaproteobacteria</taxon>
        <taxon>Rhodobacterales</taxon>
        <taxon>Paracoccaceae</taxon>
        <taxon>Halovulum</taxon>
    </lineage>
</organism>
<dbReference type="CDD" id="cd07814">
    <property type="entry name" value="SRPBCC_CalC_Aha1-like"/>
    <property type="match status" value="1"/>
</dbReference>
<comment type="caution">
    <text evidence="3">The sequence shown here is derived from an EMBL/GenBank/DDBJ whole genome shotgun (WGS) entry which is preliminary data.</text>
</comment>
<evidence type="ECO:0000259" key="2">
    <source>
        <dbReference type="Pfam" id="PF08327"/>
    </source>
</evidence>